<dbReference type="GO" id="GO:0007189">
    <property type="term" value="P:adenylate cyclase-activating G protein-coupled receptor signaling pathway"/>
    <property type="evidence" value="ECO:0007669"/>
    <property type="project" value="TreeGrafter"/>
</dbReference>
<feature type="transmembrane region" description="Helical" evidence="5">
    <location>
        <begin position="301"/>
        <end position="322"/>
    </location>
</feature>
<evidence type="ECO:0000256" key="4">
    <source>
        <dbReference type="ARBA" id="ARBA00023136"/>
    </source>
</evidence>
<evidence type="ECO:0000256" key="1">
    <source>
        <dbReference type="ARBA" id="ARBA00004141"/>
    </source>
</evidence>
<dbReference type="SUPFAM" id="SSF81321">
    <property type="entry name" value="Family A G protein-coupled receptor-like"/>
    <property type="match status" value="1"/>
</dbReference>
<feature type="transmembrane region" description="Helical" evidence="5">
    <location>
        <begin position="212"/>
        <end position="231"/>
    </location>
</feature>
<organism evidence="6 7">
    <name type="scientific">Hypholoma sublateritium (strain FD-334 SS-4)</name>
    <dbReference type="NCBI Taxonomy" id="945553"/>
    <lineage>
        <taxon>Eukaryota</taxon>
        <taxon>Fungi</taxon>
        <taxon>Dikarya</taxon>
        <taxon>Basidiomycota</taxon>
        <taxon>Agaricomycotina</taxon>
        <taxon>Agaricomycetes</taxon>
        <taxon>Agaricomycetidae</taxon>
        <taxon>Agaricales</taxon>
        <taxon>Agaricineae</taxon>
        <taxon>Strophariaceae</taxon>
        <taxon>Hypholoma</taxon>
    </lineage>
</organism>
<feature type="transmembrane region" description="Helical" evidence="5">
    <location>
        <begin position="160"/>
        <end position="177"/>
    </location>
</feature>
<evidence type="ECO:0000313" key="7">
    <source>
        <dbReference type="Proteomes" id="UP000054270"/>
    </source>
</evidence>
<keyword evidence="4 5" id="KW-0472">Membrane</keyword>
<dbReference type="OMA" id="LNMIAYP"/>
<reference evidence="7" key="1">
    <citation type="submission" date="2014-04" db="EMBL/GenBank/DDBJ databases">
        <title>Evolutionary Origins and Diversification of the Mycorrhizal Mutualists.</title>
        <authorList>
            <consortium name="DOE Joint Genome Institute"/>
            <consortium name="Mycorrhizal Genomics Consortium"/>
            <person name="Kohler A."/>
            <person name="Kuo A."/>
            <person name="Nagy L.G."/>
            <person name="Floudas D."/>
            <person name="Copeland A."/>
            <person name="Barry K.W."/>
            <person name="Cichocki N."/>
            <person name="Veneault-Fourrey C."/>
            <person name="LaButti K."/>
            <person name="Lindquist E.A."/>
            <person name="Lipzen A."/>
            <person name="Lundell T."/>
            <person name="Morin E."/>
            <person name="Murat C."/>
            <person name="Riley R."/>
            <person name="Ohm R."/>
            <person name="Sun H."/>
            <person name="Tunlid A."/>
            <person name="Henrissat B."/>
            <person name="Grigoriev I.V."/>
            <person name="Hibbett D.S."/>
            <person name="Martin F."/>
        </authorList>
    </citation>
    <scope>NUCLEOTIDE SEQUENCE [LARGE SCALE GENOMIC DNA]</scope>
    <source>
        <strain evidence="7">FD-334 SS-4</strain>
    </source>
</reference>
<dbReference type="AlphaFoldDB" id="A0A0D2PJ76"/>
<dbReference type="Proteomes" id="UP000054270">
    <property type="component" value="Unassembled WGS sequence"/>
</dbReference>
<gene>
    <name evidence="6" type="ORF">HYPSUDRAFT_43665</name>
</gene>
<evidence type="ECO:0000313" key="6">
    <source>
        <dbReference type="EMBL" id="KJA20045.1"/>
    </source>
</evidence>
<dbReference type="GO" id="GO:0004930">
    <property type="term" value="F:G protein-coupled receptor activity"/>
    <property type="evidence" value="ECO:0007669"/>
    <property type="project" value="TreeGrafter"/>
</dbReference>
<protein>
    <submittedName>
        <fullName evidence="6">Uncharacterized protein</fullName>
    </submittedName>
</protein>
<keyword evidence="2 5" id="KW-0812">Transmembrane</keyword>
<feature type="transmembrane region" description="Helical" evidence="5">
    <location>
        <begin position="44"/>
        <end position="63"/>
    </location>
</feature>
<dbReference type="PANTHER" id="PTHR23112:SF37">
    <property type="entry name" value="G PROTEIN-COUPLED RECEPTOR GPR1"/>
    <property type="match status" value="1"/>
</dbReference>
<evidence type="ECO:0000256" key="5">
    <source>
        <dbReference type="SAM" id="Phobius"/>
    </source>
</evidence>
<dbReference type="PANTHER" id="PTHR23112">
    <property type="entry name" value="G PROTEIN-COUPLED RECEPTOR 157-RELATED"/>
    <property type="match status" value="1"/>
</dbReference>
<dbReference type="Gene3D" id="1.20.1070.10">
    <property type="entry name" value="Rhodopsin 7-helix transmembrane proteins"/>
    <property type="match status" value="1"/>
</dbReference>
<name>A0A0D2PJ76_HYPSF</name>
<feature type="transmembrane region" description="Helical" evidence="5">
    <location>
        <begin position="267"/>
        <end position="289"/>
    </location>
</feature>
<evidence type="ECO:0000256" key="2">
    <source>
        <dbReference type="ARBA" id="ARBA00022692"/>
    </source>
</evidence>
<feature type="transmembrane region" description="Helical" evidence="5">
    <location>
        <begin position="130"/>
        <end position="148"/>
    </location>
</feature>
<dbReference type="GO" id="GO:0005886">
    <property type="term" value="C:plasma membrane"/>
    <property type="evidence" value="ECO:0007669"/>
    <property type="project" value="TreeGrafter"/>
</dbReference>
<comment type="subcellular location">
    <subcellularLocation>
        <location evidence="1">Membrane</location>
        <topology evidence="1">Multi-pass membrane protein</topology>
    </subcellularLocation>
</comment>
<sequence>MSAIAKAQLGIICTAEDFERSLNDTTIRCLTRGESIGLTIVSEAGLLSLLAVSYVYAIILRNIAWRIRNLHRDKLRVFHQPMDLLMFSLFTADLLQAIGAVLDIKWVHDGKVEVGTFCDAQGIIQQLGETGVGITTLLISIYTFLGIWIGRNIRSLRKTAYVMTAAWSFIIFMVVLGNELNEGPGKHYESPTPYWCWIGPGYLQWRIWGEYVWFWITLVVSFVLYLPLYLWSRGNIKIDDEIWWKFRFQRVDPLADPALKGGRYRALIMLAYPLVYCISILPLSVVRWITFVHPNSVSGTATFAIVSIYGLSGACNAVLLLTTRPESELFSKPTLYAAGRAPSPLGAYSIQNDFDRSGSTDVEVELGRLPSRS</sequence>
<keyword evidence="3 5" id="KW-1133">Transmembrane helix</keyword>
<dbReference type="STRING" id="945553.A0A0D2PJ76"/>
<feature type="transmembrane region" description="Helical" evidence="5">
    <location>
        <begin position="84"/>
        <end position="102"/>
    </location>
</feature>
<evidence type="ECO:0000256" key="3">
    <source>
        <dbReference type="ARBA" id="ARBA00022989"/>
    </source>
</evidence>
<accession>A0A0D2PJ76</accession>
<dbReference type="EMBL" id="KN817571">
    <property type="protein sequence ID" value="KJA20045.1"/>
    <property type="molecule type" value="Genomic_DNA"/>
</dbReference>
<proteinExistence type="predicted"/>
<dbReference type="OrthoDB" id="100006at2759"/>
<keyword evidence="7" id="KW-1185">Reference proteome</keyword>